<accession>D9S3S1</accession>
<name>D9S3S1_THEOJ</name>
<dbReference type="Proteomes" id="UP000000272">
    <property type="component" value="Chromosome"/>
</dbReference>
<sequence>MDEFAKKIDELIEFLKEHMKRMDKMIDTIEQCLLMLTNHEIRISNLEKTVYK</sequence>
<dbReference type="AlphaFoldDB" id="D9S3S1"/>
<protein>
    <submittedName>
        <fullName evidence="1">Uncharacterized protein</fullName>
    </submittedName>
</protein>
<evidence type="ECO:0000313" key="1">
    <source>
        <dbReference type="EMBL" id="ADL08048.1"/>
    </source>
</evidence>
<organism evidence="1 2">
    <name type="scientific">Thermosediminibacter oceani (strain ATCC BAA-1034 / DSM 16646 / JW/IW-1228P)</name>
    <dbReference type="NCBI Taxonomy" id="555079"/>
    <lineage>
        <taxon>Bacteria</taxon>
        <taxon>Bacillati</taxon>
        <taxon>Bacillota</taxon>
        <taxon>Clostridia</taxon>
        <taxon>Thermosediminibacterales</taxon>
        <taxon>Thermosediminibacteraceae</taxon>
        <taxon>Thermosediminibacter</taxon>
    </lineage>
</organism>
<proteinExistence type="predicted"/>
<keyword evidence="2" id="KW-1185">Reference proteome</keyword>
<evidence type="ECO:0000313" key="2">
    <source>
        <dbReference type="Proteomes" id="UP000000272"/>
    </source>
</evidence>
<gene>
    <name evidence="1" type="ordered locus">Toce_1293</name>
</gene>
<dbReference type="EMBL" id="CP002131">
    <property type="protein sequence ID" value="ADL08048.1"/>
    <property type="molecule type" value="Genomic_DNA"/>
</dbReference>
<reference evidence="1 2" key="1">
    <citation type="journal article" date="2010" name="Stand. Genomic Sci.">
        <title>Complete genome sequence of Thermosediminibacter oceani type strain (JW/IW-1228P).</title>
        <authorList>
            <person name="Pitluck S."/>
            <person name="Yasawong M."/>
            <person name="Munk C."/>
            <person name="Nolan M."/>
            <person name="Lapidus A."/>
            <person name="Lucas S."/>
            <person name="Glavina Del Rio T."/>
            <person name="Tice H."/>
            <person name="Cheng J.F."/>
            <person name="Bruce D."/>
            <person name="Detter C."/>
            <person name="Tapia R."/>
            <person name="Han C."/>
            <person name="Goodwin L."/>
            <person name="Liolios K."/>
            <person name="Ivanova N."/>
            <person name="Mavromatis K."/>
            <person name="Mikhailova N."/>
            <person name="Pati A."/>
            <person name="Chen A."/>
            <person name="Palaniappan K."/>
            <person name="Land M."/>
            <person name="Hauser L."/>
            <person name="Chang Y.J."/>
            <person name="Jeffries C.D."/>
            <person name="Rohde M."/>
            <person name="Spring S."/>
            <person name="Sikorski J."/>
            <person name="Goker M."/>
            <person name="Woyke T."/>
            <person name="Bristow J."/>
            <person name="Eisen J.A."/>
            <person name="Markowitz V."/>
            <person name="Hugenholtz P."/>
            <person name="Kyrpides N.C."/>
            <person name="Klenk H.P."/>
        </authorList>
    </citation>
    <scope>NUCLEOTIDE SEQUENCE [LARGE SCALE GENOMIC DNA]</scope>
    <source>
        <strain evidence="2">ATCC BAA-1034 / DSM 16646 / JW/IW-1228P</strain>
    </source>
</reference>
<dbReference type="STRING" id="555079.Toce_1293"/>
<dbReference type="HOGENOM" id="CLU_3085748_0_0_9"/>
<dbReference type="KEGG" id="toc:Toce_1293"/>